<dbReference type="Pfam" id="PF15273">
    <property type="entry name" value="NHS"/>
    <property type="match status" value="1"/>
</dbReference>
<feature type="compositionally biased region" description="Basic and acidic residues" evidence="1">
    <location>
        <begin position="631"/>
        <end position="641"/>
    </location>
</feature>
<feature type="region of interest" description="Disordered" evidence="1">
    <location>
        <begin position="530"/>
        <end position="572"/>
    </location>
</feature>
<feature type="compositionally biased region" description="Polar residues" evidence="1">
    <location>
        <begin position="93"/>
        <end position="102"/>
    </location>
</feature>
<reference evidence="2" key="3">
    <citation type="submission" date="2025-09" db="UniProtKB">
        <authorList>
            <consortium name="Ensembl"/>
        </authorList>
    </citation>
    <scope>IDENTIFICATION</scope>
</reference>
<name>A0A3B4D8F2_PYGNA</name>
<feature type="compositionally biased region" description="Pro residues" evidence="1">
    <location>
        <begin position="440"/>
        <end position="452"/>
    </location>
</feature>
<dbReference type="PANTHER" id="PTHR23039">
    <property type="entry name" value="NANCE-HORAN SYNDROME PROTEIN"/>
    <property type="match status" value="1"/>
</dbReference>
<feature type="compositionally biased region" description="Low complexity" evidence="1">
    <location>
        <begin position="243"/>
        <end position="255"/>
    </location>
</feature>
<protein>
    <recommendedName>
        <fullName evidence="4">NHS-like 2</fullName>
    </recommendedName>
</protein>
<dbReference type="STRING" id="42514.ENSPNAP00000019234"/>
<evidence type="ECO:0000256" key="1">
    <source>
        <dbReference type="SAM" id="MobiDB-lite"/>
    </source>
</evidence>
<dbReference type="GeneID" id="108429429"/>
<evidence type="ECO:0000313" key="2">
    <source>
        <dbReference type="Ensembl" id="ENSPNAP00000019234.2"/>
    </source>
</evidence>
<feature type="region of interest" description="Disordered" evidence="1">
    <location>
        <begin position="728"/>
        <end position="751"/>
    </location>
</feature>
<feature type="compositionally biased region" description="Low complexity" evidence="1">
    <location>
        <begin position="263"/>
        <end position="302"/>
    </location>
</feature>
<feature type="region of interest" description="Disordered" evidence="1">
    <location>
        <begin position="116"/>
        <end position="147"/>
    </location>
</feature>
<proteinExistence type="predicted"/>
<feature type="compositionally biased region" description="Polar residues" evidence="1">
    <location>
        <begin position="303"/>
        <end position="313"/>
    </location>
</feature>
<reference evidence="2 3" key="1">
    <citation type="submission" date="2020-10" db="EMBL/GenBank/DDBJ databases">
        <title>Pygocentrus nattereri (red-bellied piranha) genome, fPygNat1, primary haplotype.</title>
        <authorList>
            <person name="Myers G."/>
            <person name="Meyer A."/>
            <person name="Karagic N."/>
            <person name="Pippel M."/>
            <person name="Winkler S."/>
            <person name="Tracey A."/>
            <person name="Wood J."/>
            <person name="Formenti G."/>
            <person name="Howe K."/>
            <person name="Fedrigo O."/>
            <person name="Jarvis E.D."/>
        </authorList>
    </citation>
    <scope>NUCLEOTIDE SEQUENCE [LARGE SCALE GENOMIC DNA]</scope>
</reference>
<dbReference type="InterPro" id="IPR024845">
    <property type="entry name" value="NHS-like"/>
</dbReference>
<accession>A0A3B4D8F2</accession>
<dbReference type="PANTHER" id="PTHR23039:SF2">
    <property type="entry name" value="NHS-LIKE PROTEIN 2"/>
    <property type="match status" value="1"/>
</dbReference>
<feature type="region of interest" description="Disordered" evidence="1">
    <location>
        <begin position="35"/>
        <end position="102"/>
    </location>
</feature>
<dbReference type="AlphaFoldDB" id="A0A3B4D8F2"/>
<feature type="compositionally biased region" description="Polar residues" evidence="1">
    <location>
        <begin position="373"/>
        <end position="388"/>
    </location>
</feature>
<dbReference type="RefSeq" id="XP_017556636.1">
    <property type="nucleotide sequence ID" value="XM_017701147.1"/>
</dbReference>
<feature type="compositionally biased region" description="Polar residues" evidence="1">
    <location>
        <begin position="406"/>
        <end position="417"/>
    </location>
</feature>
<sequence length="766" mass="83504">MEHTALFCPSQTWTGPNVSTFSAEWDDSLNSYLLAPDVIKPPPQFQDPEEPCQSPPTSSTVRRRDKERVGTGNSQKERRSRPASAMEPHRRSLSLSTAITSNPAVTRRRCESYALSYPSSSSEDSGSDSTSVRKGDHLPDAVPQSRARSIVLRKAKRKPAPPVRTVSLNKLADLKPPERRTRSLYIPSDAQNVMLLPDLIPVLKAEAANSEQSTHAAEGSRKVPLSQPISSHRPLKEMKSSEPSKSSSGPCPGTSINEATKIPYNSDCNNSPSSSRSSPSQPSISSPTKPPGSASPSSGYSSQCETPTQSVITGPSPLGCRMRPKPSSAVPGQRARNSRTRLSLQLPEMQDARPMPNPEPSPVHPKANRRYSDTSATTRPKQRMSNSMLIMPVVTQEDLNNVRLRSVSSSDLENTAVSGVIEEENERDGSSATMQQSPKAKPPVAPKPPVSKRPPNAVAKSSFGAPSGADPPPPSTSYVQDAIYSTVSKVKSNAVFPTLSNSGIDHEYHQVQQQHDFQSQQHIKESIRPQSLCNSGAPNMLPFNTASHTKPNEPQKKRRAPGPPVAKRPDTVYLPCDNASAMENLDKHAQPPLSYSQPESSQKEYHVTVYGLIPTYLHDGEREQPNVPSLPEHESYRRVTEEGQVPDISALQLGGEEDDVFLHKSASHTTEDLFTIIHRSKRKLLGRKDSFDNKQGDLGTQTIGGVSKTTSQNDNFMALLRRTRSAKASSGSRISAAELLRSSKPTATGPELTNYKNLYMMQSHGP</sequence>
<evidence type="ECO:0008006" key="4">
    <source>
        <dbReference type="Google" id="ProtNLM"/>
    </source>
</evidence>
<dbReference type="GO" id="GO:0030154">
    <property type="term" value="P:cell differentiation"/>
    <property type="evidence" value="ECO:0007669"/>
    <property type="project" value="TreeGrafter"/>
</dbReference>
<reference evidence="2" key="2">
    <citation type="submission" date="2025-08" db="UniProtKB">
        <authorList>
            <consortium name="Ensembl"/>
        </authorList>
    </citation>
    <scope>IDENTIFICATION</scope>
</reference>
<feature type="region of interest" description="Disordered" evidence="1">
    <location>
        <begin position="210"/>
        <end position="479"/>
    </location>
</feature>
<keyword evidence="3" id="KW-1185">Reference proteome</keyword>
<feature type="region of interest" description="Disordered" evidence="1">
    <location>
        <begin position="622"/>
        <end position="643"/>
    </location>
</feature>
<feature type="compositionally biased region" description="Polar residues" evidence="1">
    <location>
        <begin position="530"/>
        <end position="549"/>
    </location>
</feature>
<feature type="compositionally biased region" description="Low complexity" evidence="1">
    <location>
        <begin position="116"/>
        <end position="130"/>
    </location>
</feature>
<dbReference type="GeneTree" id="ENSGT00950000182963"/>
<evidence type="ECO:0000313" key="3">
    <source>
        <dbReference type="Proteomes" id="UP001501920"/>
    </source>
</evidence>
<dbReference type="Proteomes" id="UP001501920">
    <property type="component" value="Chromosome 16"/>
</dbReference>
<dbReference type="OMA" id="EYHVTVY"/>
<dbReference type="Ensembl" id="ENSPNAT00000029089.2">
    <property type="protein sequence ID" value="ENSPNAP00000019234.2"/>
    <property type="gene ID" value="ENSPNAG00000005258.2"/>
</dbReference>
<organism evidence="2 3">
    <name type="scientific">Pygocentrus nattereri</name>
    <name type="common">Red-bellied piranha</name>
    <dbReference type="NCBI Taxonomy" id="42514"/>
    <lineage>
        <taxon>Eukaryota</taxon>
        <taxon>Metazoa</taxon>
        <taxon>Chordata</taxon>
        <taxon>Craniata</taxon>
        <taxon>Vertebrata</taxon>
        <taxon>Euteleostomi</taxon>
        <taxon>Actinopterygii</taxon>
        <taxon>Neopterygii</taxon>
        <taxon>Teleostei</taxon>
        <taxon>Ostariophysi</taxon>
        <taxon>Characiformes</taxon>
        <taxon>Characoidei</taxon>
        <taxon>Pygocentrus</taxon>
    </lineage>
</organism>